<name>A0A1Q3FNU7_CULTA</name>
<keyword evidence="2" id="KW-0732">Signal</keyword>
<accession>A0A1Q3FNU7</accession>
<proteinExistence type="predicted"/>
<feature type="compositionally biased region" description="Basic and acidic residues" evidence="1">
    <location>
        <begin position="393"/>
        <end position="404"/>
    </location>
</feature>
<dbReference type="AlphaFoldDB" id="A0A1Q3FNU7"/>
<reference evidence="3" key="1">
    <citation type="submission" date="2017-01" db="EMBL/GenBank/DDBJ databases">
        <title>A deep insight into the sialotranscriptome of adult male and female Cluex tarsalis mosquitoes.</title>
        <authorList>
            <person name="Ribeiro J.M."/>
            <person name="Moreira F."/>
            <person name="Bernard K.A."/>
            <person name="Calvo E."/>
        </authorList>
    </citation>
    <scope>NUCLEOTIDE SEQUENCE</scope>
    <source>
        <strain evidence="3">Kern County</strain>
        <tissue evidence="3">Salivary glands</tissue>
    </source>
</reference>
<organism evidence="3">
    <name type="scientific">Culex tarsalis</name>
    <name type="common">Encephalitis mosquito</name>
    <dbReference type="NCBI Taxonomy" id="7177"/>
    <lineage>
        <taxon>Eukaryota</taxon>
        <taxon>Metazoa</taxon>
        <taxon>Ecdysozoa</taxon>
        <taxon>Arthropoda</taxon>
        <taxon>Hexapoda</taxon>
        <taxon>Insecta</taxon>
        <taxon>Pterygota</taxon>
        <taxon>Neoptera</taxon>
        <taxon>Endopterygota</taxon>
        <taxon>Diptera</taxon>
        <taxon>Nematocera</taxon>
        <taxon>Culicoidea</taxon>
        <taxon>Culicidae</taxon>
        <taxon>Culicinae</taxon>
        <taxon>Culicini</taxon>
        <taxon>Culex</taxon>
        <taxon>Culex</taxon>
    </lineage>
</organism>
<feature type="region of interest" description="Disordered" evidence="1">
    <location>
        <begin position="349"/>
        <end position="412"/>
    </location>
</feature>
<evidence type="ECO:0000256" key="1">
    <source>
        <dbReference type="SAM" id="MobiDB-lite"/>
    </source>
</evidence>
<sequence>MGFSQCKKLKMIKPKLILVLLVGSCLSDIAFGNDDVTLFSANSLDNIKGHHFSQHEATVNAARRGAAERLARISAGSVGNPCGSTICYSSSGFADNSDAETIGQGIVGFTSGASGSTSASSSKYQASALEEVKATVPVYPVVGGSKSSYVSSSHRQSSSSVAAGVPNYIAATDGLKTRSSFGSTSGSSYGSASGATLVQPVIAAAYPIGQESSHSSLASANRERYTYPVPVVDASNSYKSRSNYAASSERQASSIVQPVPVYSSDEQASRYVASGRQDNYQGYRPSNTYVVYSKPVPVQVYAPVTSNLETSARFANADSSVYSQAPVKVVYPARTSTQYSANEEQQAYSATAAQPVYSSSADRGSHSATNYRSSSSYQPVYQPVYGGQVATAERSEESRRHSSERTGYPVDNTLLRTSAHNERHEDFNRRGSTYVPHVASSGAVSKYSTYDQTQHANAAGSYVPIVPVASDSRYSAQDQRHSTSYNSAVVQPVIGTAASSSSSKYSAEERRQQQIAAGQYYPTGSATLGSRYASSEAQSAYNRQQSQIGAGYTPYPITNDALGRQFGAAGIGQLGTHTDLNELMTEAERLAKVQAQNAHNGAVSGSAAIDTENRFGSDDAASGGTGAGAFQRTKSWSSSSKWASGQKYGDDGKIKSYSSLSTAESELHNINGKKTGYKAATSTLEDDGKVSTYSLHTP</sequence>
<evidence type="ECO:0000313" key="3">
    <source>
        <dbReference type="EMBL" id="JAV29270.1"/>
    </source>
</evidence>
<feature type="chain" id="PRO_5012704508" evidence="2">
    <location>
        <begin position="33"/>
        <end position="698"/>
    </location>
</feature>
<dbReference type="EMBL" id="GFDL01005775">
    <property type="protein sequence ID" value="JAV29270.1"/>
    <property type="molecule type" value="Transcribed_RNA"/>
</dbReference>
<evidence type="ECO:0000256" key="2">
    <source>
        <dbReference type="SAM" id="SignalP"/>
    </source>
</evidence>
<feature type="signal peptide" evidence="2">
    <location>
        <begin position="1"/>
        <end position="32"/>
    </location>
</feature>
<protein>
    <submittedName>
        <fullName evidence="3">Putative cell wall protein awa1</fullName>
    </submittedName>
</protein>
<feature type="compositionally biased region" description="Polar residues" evidence="1">
    <location>
        <begin position="349"/>
        <end position="379"/>
    </location>
</feature>